<keyword evidence="3" id="KW-1185">Reference proteome</keyword>
<gene>
    <name evidence="2" type="ORF">B5C34_12745</name>
</gene>
<feature type="region of interest" description="Disordered" evidence="1">
    <location>
        <begin position="1"/>
        <end position="95"/>
    </location>
</feature>
<evidence type="ECO:0000313" key="2">
    <source>
        <dbReference type="EMBL" id="OWV34240.1"/>
    </source>
</evidence>
<dbReference type="AlphaFoldDB" id="A0A219B787"/>
<protein>
    <submittedName>
        <fullName evidence="2">Uncharacterized protein</fullName>
    </submittedName>
</protein>
<reference evidence="3" key="1">
    <citation type="submission" date="2017-05" db="EMBL/GenBank/DDBJ databases">
        <authorList>
            <person name="Lin X."/>
        </authorList>
    </citation>
    <scope>NUCLEOTIDE SEQUENCE [LARGE SCALE GENOMIC DNA]</scope>
    <source>
        <strain evidence="3">JLT2012</strain>
    </source>
</reference>
<feature type="compositionally biased region" description="Polar residues" evidence="1">
    <location>
        <begin position="1"/>
        <end position="17"/>
    </location>
</feature>
<sequence length="95" mass="9819">MTDRNASGGQPGPNANQGFGAPGSPSERDSARDSNAPASEGQDMKHPTEDGLDPEAIRKKVKSSGELVGEEQLDEDLSVTGAPPEKDGPENAPHV</sequence>
<evidence type="ECO:0000313" key="3">
    <source>
        <dbReference type="Proteomes" id="UP000198462"/>
    </source>
</evidence>
<organism evidence="2 3">
    <name type="scientific">Pacificimonas flava</name>
    <dbReference type="NCBI Taxonomy" id="1234595"/>
    <lineage>
        <taxon>Bacteria</taxon>
        <taxon>Pseudomonadati</taxon>
        <taxon>Pseudomonadota</taxon>
        <taxon>Alphaproteobacteria</taxon>
        <taxon>Sphingomonadales</taxon>
        <taxon>Sphingosinicellaceae</taxon>
        <taxon>Pacificimonas</taxon>
    </lineage>
</organism>
<proteinExistence type="predicted"/>
<dbReference type="EMBL" id="NFZT01000001">
    <property type="protein sequence ID" value="OWV34240.1"/>
    <property type="molecule type" value="Genomic_DNA"/>
</dbReference>
<evidence type="ECO:0000256" key="1">
    <source>
        <dbReference type="SAM" id="MobiDB-lite"/>
    </source>
</evidence>
<name>A0A219B787_9SPHN</name>
<comment type="caution">
    <text evidence="2">The sequence shown here is derived from an EMBL/GenBank/DDBJ whole genome shotgun (WGS) entry which is preliminary data.</text>
</comment>
<dbReference type="Proteomes" id="UP000198462">
    <property type="component" value="Unassembled WGS sequence"/>
</dbReference>
<feature type="compositionally biased region" description="Acidic residues" evidence="1">
    <location>
        <begin position="68"/>
        <end position="77"/>
    </location>
</feature>
<accession>A0A219B787</accession>